<proteinExistence type="predicted"/>
<dbReference type="AlphaFoldDB" id="D5PC07"/>
<sequence>MQDFDHAAALRHVEEAFQRAKAAKLAAAEAHRRAVHVVERAAETMRRAVRRQRASLLCIEGGTELQRAEASPAQALR</sequence>
<comment type="caution">
    <text evidence="1">The sequence shown here is derived from an EMBL/GenBank/DDBJ whole genome shotgun (WGS) entry which is preliminary data.</text>
</comment>
<dbReference type="HOGENOM" id="CLU_2634313_0_0_11"/>
<gene>
    <name evidence="1" type="ORF">HMPREF0591_3701</name>
</gene>
<name>D5PC07_9MYCO</name>
<protein>
    <submittedName>
        <fullName evidence="1">Uncharacterized protein</fullName>
    </submittedName>
</protein>
<evidence type="ECO:0000313" key="1">
    <source>
        <dbReference type="EMBL" id="EFG76400.1"/>
    </source>
</evidence>
<reference evidence="1 2" key="1">
    <citation type="submission" date="2010-04" db="EMBL/GenBank/DDBJ databases">
        <authorList>
            <person name="Muzny D."/>
            <person name="Qin X."/>
            <person name="Deng J."/>
            <person name="Jiang H."/>
            <person name="Liu Y."/>
            <person name="Qu J."/>
            <person name="Song X.-Z."/>
            <person name="Zhang L."/>
            <person name="Thornton R."/>
            <person name="Coyle M."/>
            <person name="Francisco L."/>
            <person name="Jackson L."/>
            <person name="Javaid M."/>
            <person name="Korchina V."/>
            <person name="Kovar C."/>
            <person name="Mata R."/>
            <person name="Mathew T."/>
            <person name="Ngo R."/>
            <person name="Nguyen L."/>
            <person name="Nguyen N."/>
            <person name="Okwuonu G."/>
            <person name="Ongeri F."/>
            <person name="Pham C."/>
            <person name="Simmons D."/>
            <person name="Wilczek-Boney K."/>
            <person name="Hale W."/>
            <person name="Jakkamsetti A."/>
            <person name="Pham P."/>
            <person name="Ruth R."/>
            <person name="San Lucas F."/>
            <person name="Warren J."/>
            <person name="Zhang J."/>
            <person name="Zhao Z."/>
            <person name="Zhou C."/>
            <person name="Zhu D."/>
            <person name="Lee S."/>
            <person name="Bess C."/>
            <person name="Blankenburg K."/>
            <person name="Forbes L."/>
            <person name="Fu Q."/>
            <person name="Gubbala S."/>
            <person name="Hirani K."/>
            <person name="Jayaseelan J.C."/>
            <person name="Lara F."/>
            <person name="Munidasa M."/>
            <person name="Palculict T."/>
            <person name="Patil S."/>
            <person name="Pu L.-L."/>
            <person name="Saada N."/>
            <person name="Tang L."/>
            <person name="Weissenberger G."/>
            <person name="Zhu Y."/>
            <person name="Hemphill L."/>
            <person name="Shang Y."/>
            <person name="Youmans B."/>
            <person name="Ayvaz T."/>
            <person name="Ross M."/>
            <person name="Santibanez J."/>
            <person name="Aqrawi P."/>
            <person name="Gross S."/>
            <person name="Joshi V."/>
            <person name="Fowler G."/>
            <person name="Nazareth L."/>
            <person name="Reid J."/>
            <person name="Worley K."/>
            <person name="Petrosino J."/>
            <person name="Highlander S."/>
            <person name="Gibbs R."/>
        </authorList>
    </citation>
    <scope>NUCLEOTIDE SEQUENCE [LARGE SCALE GENOMIC DNA]</scope>
    <source>
        <strain evidence="1 2">ATCC BAA-614</strain>
    </source>
</reference>
<accession>D5PC07</accession>
<organism evidence="1 2">
    <name type="scientific">Mycobacterium parascrofulaceum ATCC BAA-614</name>
    <dbReference type="NCBI Taxonomy" id="525368"/>
    <lineage>
        <taxon>Bacteria</taxon>
        <taxon>Bacillati</taxon>
        <taxon>Actinomycetota</taxon>
        <taxon>Actinomycetes</taxon>
        <taxon>Mycobacteriales</taxon>
        <taxon>Mycobacteriaceae</taxon>
        <taxon>Mycobacterium</taxon>
        <taxon>Mycobacterium simiae complex</taxon>
    </lineage>
</organism>
<dbReference type="Proteomes" id="UP000003653">
    <property type="component" value="Unassembled WGS sequence"/>
</dbReference>
<dbReference type="EMBL" id="ADNV01000265">
    <property type="protein sequence ID" value="EFG76400.1"/>
    <property type="molecule type" value="Genomic_DNA"/>
</dbReference>
<evidence type="ECO:0000313" key="2">
    <source>
        <dbReference type="Proteomes" id="UP000003653"/>
    </source>
</evidence>
<keyword evidence="2" id="KW-1185">Reference proteome</keyword>